<gene>
    <name evidence="3" type="ORF">F503_04268</name>
</gene>
<dbReference type="Proteomes" id="UP000016923">
    <property type="component" value="Unassembled WGS sequence"/>
</dbReference>
<protein>
    <recommendedName>
        <fullName evidence="5">Ubiquitin-conjugating enzyme</fullName>
    </recommendedName>
</protein>
<feature type="compositionally biased region" description="Acidic residues" evidence="2">
    <location>
        <begin position="571"/>
        <end position="582"/>
    </location>
</feature>
<name>S3C9S1_OPHP1</name>
<feature type="region of interest" description="Disordered" evidence="2">
    <location>
        <begin position="1"/>
        <end position="25"/>
    </location>
</feature>
<feature type="region of interest" description="Disordered" evidence="2">
    <location>
        <begin position="677"/>
        <end position="697"/>
    </location>
</feature>
<evidence type="ECO:0000256" key="1">
    <source>
        <dbReference type="SAM" id="Coils"/>
    </source>
</evidence>
<feature type="compositionally biased region" description="Basic residues" evidence="2">
    <location>
        <begin position="618"/>
        <end position="627"/>
    </location>
</feature>
<evidence type="ECO:0008006" key="5">
    <source>
        <dbReference type="Google" id="ProtNLM"/>
    </source>
</evidence>
<evidence type="ECO:0000256" key="2">
    <source>
        <dbReference type="SAM" id="MobiDB-lite"/>
    </source>
</evidence>
<feature type="coiled-coil region" evidence="1">
    <location>
        <begin position="478"/>
        <end position="505"/>
    </location>
</feature>
<sequence length="754" mass="83857">MESGDQQPGPLRLGKSALDIGNATSDAFTGTSLQAHAAEQVRKASVATDESNGSVRGDPGVSQRRLAIPKKRQPLPTWHDDGTGRFYSPSASYSATMIRRNQNITDNTGHRSDSNDLGFQDSNGIRQMSMHNEFGTGERYSSIGAQYVQDMRHRQGNGQQQNILAQSQHGRQHHLDEDVAEHLRRISIRPDDPFYSARDEIPNPMQATHAGPNSQYWGSGFPPDYGRQASMSASGADRCDLYGPGPGPGAEPVFSRTYDRPLSMDPLSAMPNMANMFPREPIERAATAAPFESRVQQQARMQQGHFGSPQRHMHYRDYLDQRASSRLSHFRGKPDTDIIGPDPQILVPMISVTPECRAVEGKVNSFWVAIELSGTITQPLDNRVFHSRDSALDYCQPSMSGFSAEEDQELYRFGYISNLDIKILPSYQAEILEVLGKSPSLLTLLPGSRCLIMVHVHLDTTKGSYRHDTQEYRPPSQKNRSEQLLEDLELQLGATSQEYMQIQLKYSHSGFPKHDARQSSMGRVGGCIEGPSAAKEMAKRISASMDIRMLRRSEPPLARWGGQQPRREDGTPEDTIQDDSLDEITPRAKSQNQRKDKNQQKEPQAGTEVSPLQERPKVPLRRMRKLSRPASSTLDRLASATFLPRKRVSLPQIPRLALSSTNIPLDTKQMSPGCLLPRSKGVRMGPDGPRQPIPETAPQNIRRPAAMDALKLQNYMHETSQQSIGGENYGGQAAYGEFRSSSRSSTMSFIPMLG</sequence>
<evidence type="ECO:0000313" key="3">
    <source>
        <dbReference type="EMBL" id="EPE08681.1"/>
    </source>
</evidence>
<dbReference type="eggNOG" id="ENOG502RJ3U">
    <property type="taxonomic scope" value="Eukaryota"/>
</dbReference>
<dbReference type="OrthoDB" id="5213862at2759"/>
<keyword evidence="4" id="KW-1185">Reference proteome</keyword>
<feature type="region of interest" description="Disordered" evidence="2">
    <location>
        <begin position="228"/>
        <end position="251"/>
    </location>
</feature>
<dbReference type="VEuPathDB" id="FungiDB:F503_04268"/>
<accession>S3C9S1</accession>
<evidence type="ECO:0000313" key="4">
    <source>
        <dbReference type="Proteomes" id="UP000016923"/>
    </source>
</evidence>
<dbReference type="EMBL" id="KE148148">
    <property type="protein sequence ID" value="EPE08681.1"/>
    <property type="molecule type" value="Genomic_DNA"/>
</dbReference>
<dbReference type="AlphaFoldDB" id="S3C9S1"/>
<reference evidence="3 4" key="1">
    <citation type="journal article" date="2013" name="BMC Genomics">
        <title>The genome and transcriptome of the pine saprophyte Ophiostoma piceae, and a comparison with the bark beetle-associated pine pathogen Grosmannia clavigera.</title>
        <authorList>
            <person name="Haridas S."/>
            <person name="Wang Y."/>
            <person name="Lim L."/>
            <person name="Massoumi Alamouti S."/>
            <person name="Jackman S."/>
            <person name="Docking R."/>
            <person name="Robertson G."/>
            <person name="Birol I."/>
            <person name="Bohlmann J."/>
            <person name="Breuil C."/>
        </authorList>
    </citation>
    <scope>NUCLEOTIDE SEQUENCE [LARGE SCALE GENOMIC DNA]</scope>
    <source>
        <strain evidence="3 4">UAMH 11346</strain>
    </source>
</reference>
<feature type="region of interest" description="Disordered" evidence="2">
    <location>
        <begin position="553"/>
        <end position="632"/>
    </location>
</feature>
<organism evidence="3 4">
    <name type="scientific">Ophiostoma piceae (strain UAMH 11346)</name>
    <name type="common">Sap stain fungus</name>
    <dbReference type="NCBI Taxonomy" id="1262450"/>
    <lineage>
        <taxon>Eukaryota</taxon>
        <taxon>Fungi</taxon>
        <taxon>Dikarya</taxon>
        <taxon>Ascomycota</taxon>
        <taxon>Pezizomycotina</taxon>
        <taxon>Sordariomycetes</taxon>
        <taxon>Sordariomycetidae</taxon>
        <taxon>Ophiostomatales</taxon>
        <taxon>Ophiostomataceae</taxon>
        <taxon>Ophiostoma</taxon>
    </lineage>
</organism>
<feature type="region of interest" description="Disordered" evidence="2">
    <location>
        <begin position="42"/>
        <end position="66"/>
    </location>
</feature>
<keyword evidence="1" id="KW-0175">Coiled coil</keyword>
<proteinExistence type="predicted"/>
<dbReference type="HOGENOM" id="CLU_023814_0_0_1"/>